<gene>
    <name evidence="2" type="ORF">ACFP3V_20445</name>
</gene>
<evidence type="ECO:0000313" key="2">
    <source>
        <dbReference type="EMBL" id="MFC5909575.1"/>
    </source>
</evidence>
<organism evidence="2 3">
    <name type="scientific">Streptacidiphilus monticola</name>
    <dbReference type="NCBI Taxonomy" id="2161674"/>
    <lineage>
        <taxon>Bacteria</taxon>
        <taxon>Bacillati</taxon>
        <taxon>Actinomycetota</taxon>
        <taxon>Actinomycetes</taxon>
        <taxon>Kitasatosporales</taxon>
        <taxon>Streptomycetaceae</taxon>
        <taxon>Streptacidiphilus</taxon>
    </lineage>
</organism>
<name>A0ABW1G490_9ACTN</name>
<evidence type="ECO:0000313" key="3">
    <source>
        <dbReference type="Proteomes" id="UP001596174"/>
    </source>
</evidence>
<protein>
    <submittedName>
        <fullName evidence="2">Uncharacterized protein</fullName>
    </submittedName>
</protein>
<reference evidence="3" key="1">
    <citation type="journal article" date="2019" name="Int. J. Syst. Evol. Microbiol.">
        <title>The Global Catalogue of Microorganisms (GCM) 10K type strain sequencing project: providing services to taxonomists for standard genome sequencing and annotation.</title>
        <authorList>
            <consortium name="The Broad Institute Genomics Platform"/>
            <consortium name="The Broad Institute Genome Sequencing Center for Infectious Disease"/>
            <person name="Wu L."/>
            <person name="Ma J."/>
        </authorList>
    </citation>
    <scope>NUCLEOTIDE SEQUENCE [LARGE SCALE GENOMIC DNA]</scope>
    <source>
        <strain evidence="3">JCM 4816</strain>
    </source>
</reference>
<proteinExistence type="predicted"/>
<accession>A0ABW1G490</accession>
<dbReference type="Proteomes" id="UP001596174">
    <property type="component" value="Unassembled WGS sequence"/>
</dbReference>
<evidence type="ECO:0000256" key="1">
    <source>
        <dbReference type="SAM" id="MobiDB-lite"/>
    </source>
</evidence>
<dbReference type="EMBL" id="JBHSQJ010000083">
    <property type="protein sequence ID" value="MFC5909575.1"/>
    <property type="molecule type" value="Genomic_DNA"/>
</dbReference>
<keyword evidence="3" id="KW-1185">Reference proteome</keyword>
<feature type="region of interest" description="Disordered" evidence="1">
    <location>
        <begin position="481"/>
        <end position="504"/>
    </location>
</feature>
<sequence length="504" mass="55211">MSLMTTLARLEAVRSGRAEPLATVRHRHLAERPMLLVPLAAAGETAAPLAVALGRDREHPVVLTVPQPLDRDRRFAFLAELADHLLPYVEGFGAEVEVREREVKDPVTGEKTVESRELVVDAPQLIVPNQGGVGLLGLLGRSTWFRRTADDPDPGPYPAPARVPLLGRWLTHFHDRALVPGSSLLLTMTGLLSRHWATGQSNLEDQHLGALLGWLARGPGERGDRAALRAETARDAQGQLLCPPAGPATDPAFDTKLLGPAITRYDAARELGDASAVKAREQEIHELLSGILLPVWRQLWQGLDLLRTLPEAAHVAERWEGDRWSYSAHRERLAAGEPPQPIRDDAVTAARRLAQREREQTKVDLQEALDDPLAMAEHRLAGEAFAGEVVAVEPDWDDRGRTPKPRPLVTVRTPDQLHADPGRVLHRANGPSAQTAELVELDEARGQLTIRLLSGMGRRKDPEPGSVPEPGEQVVFTLFELAPRQSAPLPEPEDTPWTHGGPPQ</sequence>
<comment type="caution">
    <text evidence="2">The sequence shown here is derived from an EMBL/GenBank/DDBJ whole genome shotgun (WGS) entry which is preliminary data.</text>
</comment>
<dbReference type="RefSeq" id="WP_380585488.1">
    <property type="nucleotide sequence ID" value="NZ_JBHSQJ010000083.1"/>
</dbReference>